<dbReference type="AlphaFoldDB" id="A0A2U8WB21"/>
<evidence type="ECO:0000256" key="2">
    <source>
        <dbReference type="ARBA" id="ARBA00023012"/>
    </source>
</evidence>
<dbReference type="PROSITE" id="PS50110">
    <property type="entry name" value="RESPONSE_REGULATORY"/>
    <property type="match status" value="1"/>
</dbReference>
<dbReference type="SMART" id="SM00448">
    <property type="entry name" value="REC"/>
    <property type="match status" value="1"/>
</dbReference>
<protein>
    <submittedName>
        <fullName evidence="5">Response regulator</fullName>
    </submittedName>
</protein>
<keyword evidence="1 3" id="KW-0597">Phosphoprotein</keyword>
<dbReference type="PANTHER" id="PTHR44591">
    <property type="entry name" value="STRESS RESPONSE REGULATOR PROTEIN 1"/>
    <property type="match status" value="1"/>
</dbReference>
<dbReference type="GO" id="GO:0000160">
    <property type="term" value="P:phosphorelay signal transduction system"/>
    <property type="evidence" value="ECO:0007669"/>
    <property type="project" value="UniProtKB-KW"/>
</dbReference>
<dbReference type="Pfam" id="PF00072">
    <property type="entry name" value="Response_reg"/>
    <property type="match status" value="1"/>
</dbReference>
<dbReference type="InterPro" id="IPR001789">
    <property type="entry name" value="Sig_transdc_resp-reg_receiver"/>
</dbReference>
<evidence type="ECO:0000256" key="3">
    <source>
        <dbReference type="PROSITE-ProRule" id="PRU00169"/>
    </source>
</evidence>
<keyword evidence="6" id="KW-1185">Reference proteome</keyword>
<evidence type="ECO:0000313" key="6">
    <source>
        <dbReference type="Proteomes" id="UP000245926"/>
    </source>
</evidence>
<dbReference type="EMBL" id="CP029550">
    <property type="protein sequence ID" value="AWN42781.1"/>
    <property type="molecule type" value="Genomic_DNA"/>
</dbReference>
<accession>A0A2U8WB21</accession>
<evidence type="ECO:0000259" key="4">
    <source>
        <dbReference type="PROSITE" id="PS50110"/>
    </source>
</evidence>
<dbReference type="InterPro" id="IPR011006">
    <property type="entry name" value="CheY-like_superfamily"/>
</dbReference>
<proteinExistence type="predicted"/>
<dbReference type="SUPFAM" id="SSF52172">
    <property type="entry name" value="CheY-like"/>
    <property type="match status" value="1"/>
</dbReference>
<organism evidence="5 6">
    <name type="scientific">Methylobacterium durans</name>
    <dbReference type="NCBI Taxonomy" id="2202825"/>
    <lineage>
        <taxon>Bacteria</taxon>
        <taxon>Pseudomonadati</taxon>
        <taxon>Pseudomonadota</taxon>
        <taxon>Alphaproteobacteria</taxon>
        <taxon>Hyphomicrobiales</taxon>
        <taxon>Methylobacteriaceae</taxon>
        <taxon>Methylobacterium</taxon>
    </lineage>
</organism>
<gene>
    <name evidence="5" type="ORF">DK389_22590</name>
</gene>
<dbReference type="InterPro" id="IPR050595">
    <property type="entry name" value="Bact_response_regulator"/>
</dbReference>
<dbReference type="KEGG" id="mets:DK389_22590"/>
<feature type="domain" description="Response regulatory" evidence="4">
    <location>
        <begin position="8"/>
        <end position="121"/>
    </location>
</feature>
<dbReference type="Gene3D" id="3.40.50.2300">
    <property type="match status" value="1"/>
</dbReference>
<sequence>MPSAPSNLIYVVDDDLAVLHSTRFLFESEGHRVETFAGGQELLAAFPGPAPAFVLLDQVMPGMEGLEVYARLRDLDAHVPVVLITGHPDPSIRTRARAAGVPLVEKPLAFDALLGMLASDGAATGFIPSGLRNSPPRDFAGAAARADRPRGAP</sequence>
<dbReference type="OrthoDB" id="9782655at2"/>
<dbReference type="PANTHER" id="PTHR44591:SF14">
    <property type="entry name" value="PROTEIN PILG"/>
    <property type="match status" value="1"/>
</dbReference>
<keyword evidence="2" id="KW-0902">Two-component regulatory system</keyword>
<evidence type="ECO:0000313" key="5">
    <source>
        <dbReference type="EMBL" id="AWN42781.1"/>
    </source>
</evidence>
<feature type="modified residue" description="4-aspartylphosphate" evidence="3">
    <location>
        <position position="57"/>
    </location>
</feature>
<reference evidence="6" key="1">
    <citation type="submission" date="2018-05" db="EMBL/GenBank/DDBJ databases">
        <title>Complete Genome Sequence of Methylobacterium sp. 17SD2-17.</title>
        <authorList>
            <person name="Srinivasan S."/>
        </authorList>
    </citation>
    <scope>NUCLEOTIDE SEQUENCE [LARGE SCALE GENOMIC DNA]</scope>
    <source>
        <strain evidence="6">17SD2-17</strain>
    </source>
</reference>
<name>A0A2U8WB21_9HYPH</name>
<evidence type="ECO:0000256" key="1">
    <source>
        <dbReference type="ARBA" id="ARBA00022553"/>
    </source>
</evidence>
<dbReference type="Proteomes" id="UP000245926">
    <property type="component" value="Chromosome"/>
</dbReference>